<evidence type="ECO:0000256" key="2">
    <source>
        <dbReference type="ARBA" id="ARBA00022679"/>
    </source>
</evidence>
<gene>
    <name evidence="8" type="primary">tsaD</name>
    <name evidence="10" type="ORF">A2V69_03930</name>
</gene>
<feature type="binding site" evidence="8">
    <location>
        <position position="120"/>
    </location>
    <ligand>
        <name>Fe cation</name>
        <dbReference type="ChEBI" id="CHEBI:24875"/>
    </ligand>
</feature>
<dbReference type="PANTHER" id="PTHR11735:SF6">
    <property type="entry name" value="TRNA N6-ADENOSINE THREONYLCARBAMOYLTRANSFERASE, MITOCHONDRIAL"/>
    <property type="match status" value="1"/>
</dbReference>
<sequence>MLILGIETSCDDTGVAIVEAPNKKGAFKILSNIVSSQIKTHAPFGGVVPNLAAREHLKNIEPCLKTALNEANVKMKNIDLIAVTIGPGLIPSLLIGVNFAKALAYKFQIPIVPVNHIEGHIVSALLGGDFNFETRISNFESNSNFKNSKIESKLKIQNSKFFPAIALVVSGGHTQLVLMKDFGKYKIIGETRDDAAGECFDKVAKLLELGYPGGPVIAAQATKFQISKSKFQIKSKIPNFKLPRPMIKHKNYDFSFSGLKTAVLYLVKDNKNKLKDEKFIQEICHETQQAIIDVLISKTLRAAKECRAKTIILAGGVAANTELREQFEFEIRNSKFEIKDFLVPPKNLCTDNGAMIAMAGYFGAKRHPAPRDNSWKRIKANANLRTG</sequence>
<comment type="caution">
    <text evidence="8">Lacks conserved residue(s) required for the propagation of feature annotation.</text>
</comment>
<comment type="caution">
    <text evidence="10">The sequence shown here is derived from an EMBL/GenBank/DDBJ whole genome shotgun (WGS) entry which is preliminary data.</text>
</comment>
<dbReference type="GO" id="GO:0061711">
    <property type="term" value="F:tRNA N(6)-L-threonylcarbamoyladenine synthase activity"/>
    <property type="evidence" value="ECO:0007669"/>
    <property type="project" value="UniProtKB-EC"/>
</dbReference>
<dbReference type="InterPro" id="IPR017861">
    <property type="entry name" value="KAE1/TsaD"/>
</dbReference>
<feature type="domain" description="Gcp-like" evidence="9">
    <location>
        <begin position="157"/>
        <end position="357"/>
    </location>
</feature>
<evidence type="ECO:0000256" key="8">
    <source>
        <dbReference type="HAMAP-Rule" id="MF_01445"/>
    </source>
</evidence>
<dbReference type="InterPro" id="IPR000905">
    <property type="entry name" value="Gcp-like_dom"/>
</dbReference>
<evidence type="ECO:0000313" key="11">
    <source>
        <dbReference type="Proteomes" id="UP000177810"/>
    </source>
</evidence>
<dbReference type="EMBL" id="MHMT01000006">
    <property type="protein sequence ID" value="OGZ33064.1"/>
    <property type="molecule type" value="Genomic_DNA"/>
</dbReference>
<dbReference type="GO" id="GO:0002949">
    <property type="term" value="P:tRNA threonylcarbamoyladenosine modification"/>
    <property type="evidence" value="ECO:0007669"/>
    <property type="project" value="UniProtKB-UniRule"/>
</dbReference>
<dbReference type="PRINTS" id="PR00789">
    <property type="entry name" value="OSIALOPTASE"/>
</dbReference>
<feature type="binding site" evidence="8">
    <location>
        <begin position="168"/>
        <end position="172"/>
    </location>
    <ligand>
        <name>substrate</name>
    </ligand>
</feature>
<evidence type="ECO:0000259" key="9">
    <source>
        <dbReference type="Pfam" id="PF00814"/>
    </source>
</evidence>
<keyword evidence="2 8" id="KW-0808">Transferase</keyword>
<keyword evidence="4 8" id="KW-0479">Metal-binding</keyword>
<dbReference type="AlphaFoldDB" id="A0A1G2F4S2"/>
<dbReference type="Gene3D" id="3.30.420.40">
    <property type="match status" value="2"/>
</dbReference>
<organism evidence="10 11">
    <name type="scientific">Candidatus Portnoybacteria bacterium RBG_13_40_8</name>
    <dbReference type="NCBI Taxonomy" id="1801990"/>
    <lineage>
        <taxon>Bacteria</taxon>
        <taxon>Candidatus Portnoyibacteriota</taxon>
    </lineage>
</organism>
<dbReference type="FunFam" id="3.30.420.40:FF:000012">
    <property type="entry name" value="tRNA N6-adenosine threonylcarbamoyltransferase"/>
    <property type="match status" value="1"/>
</dbReference>
<evidence type="ECO:0000256" key="3">
    <source>
        <dbReference type="ARBA" id="ARBA00022694"/>
    </source>
</evidence>
<proteinExistence type="inferred from homology"/>
<feature type="binding site" evidence="8">
    <location>
        <position position="201"/>
    </location>
    <ligand>
        <name>substrate</name>
    </ligand>
</feature>
<dbReference type="Proteomes" id="UP000177810">
    <property type="component" value="Unassembled WGS sequence"/>
</dbReference>
<feature type="domain" description="Gcp-like" evidence="9">
    <location>
        <begin position="28"/>
        <end position="126"/>
    </location>
</feature>
<dbReference type="EC" id="2.3.1.234" evidence="8"/>
<protein>
    <recommendedName>
        <fullName evidence="8">tRNA N6-adenosine threonylcarbamoyltransferase</fullName>
        <ecNumber evidence="8">2.3.1.234</ecNumber>
    </recommendedName>
    <alternativeName>
        <fullName evidence="8">N6-L-threonylcarbamoyladenine synthase</fullName>
        <shortName evidence="8">t(6)A synthase</shortName>
    </alternativeName>
    <alternativeName>
        <fullName evidence="8">t(6)A37 threonylcarbamoyladenosine biosynthesis protein TsaD</fullName>
    </alternativeName>
    <alternativeName>
        <fullName evidence="8">tRNA threonylcarbamoyladenosine biosynthesis protein TsaD</fullName>
    </alternativeName>
</protein>
<dbReference type="GO" id="GO:0005506">
    <property type="term" value="F:iron ion binding"/>
    <property type="evidence" value="ECO:0007669"/>
    <property type="project" value="UniProtKB-UniRule"/>
</dbReference>
<feature type="binding site" evidence="8">
    <location>
        <position position="320"/>
    </location>
    <ligand>
        <name>substrate</name>
    </ligand>
</feature>
<feature type="binding site" evidence="8">
    <location>
        <position position="351"/>
    </location>
    <ligand>
        <name>Fe cation</name>
        <dbReference type="ChEBI" id="CHEBI:24875"/>
    </ligand>
</feature>
<evidence type="ECO:0000256" key="5">
    <source>
        <dbReference type="ARBA" id="ARBA00023004"/>
    </source>
</evidence>
<feature type="binding site" evidence="8">
    <location>
        <position position="214"/>
    </location>
    <ligand>
        <name>substrate</name>
    </ligand>
</feature>
<evidence type="ECO:0000256" key="4">
    <source>
        <dbReference type="ARBA" id="ARBA00022723"/>
    </source>
</evidence>
<name>A0A1G2F4S2_9BACT</name>
<feature type="binding site" evidence="8">
    <location>
        <position position="116"/>
    </location>
    <ligand>
        <name>Fe cation</name>
        <dbReference type="ChEBI" id="CHEBI:24875"/>
    </ligand>
</feature>
<comment type="similarity">
    <text evidence="8">Belongs to the KAE1 / TsaD family.</text>
</comment>
<evidence type="ECO:0000313" key="10">
    <source>
        <dbReference type="EMBL" id="OGZ33064.1"/>
    </source>
</evidence>
<comment type="subcellular location">
    <subcellularLocation>
        <location evidence="8">Cytoplasm</location>
    </subcellularLocation>
</comment>
<comment type="catalytic activity">
    <reaction evidence="7 8">
        <text>L-threonylcarbamoyladenylate + adenosine(37) in tRNA = N(6)-L-threonylcarbamoyladenosine(37) in tRNA + AMP + H(+)</text>
        <dbReference type="Rhea" id="RHEA:37059"/>
        <dbReference type="Rhea" id="RHEA-COMP:10162"/>
        <dbReference type="Rhea" id="RHEA-COMP:10163"/>
        <dbReference type="ChEBI" id="CHEBI:15378"/>
        <dbReference type="ChEBI" id="CHEBI:73682"/>
        <dbReference type="ChEBI" id="CHEBI:74411"/>
        <dbReference type="ChEBI" id="CHEBI:74418"/>
        <dbReference type="ChEBI" id="CHEBI:456215"/>
        <dbReference type="EC" id="2.3.1.234"/>
    </reaction>
</comment>
<dbReference type="InterPro" id="IPR022450">
    <property type="entry name" value="TsaD"/>
</dbReference>
<dbReference type="STRING" id="1801990.A2V69_03930"/>
<dbReference type="HAMAP" id="MF_01445">
    <property type="entry name" value="TsaD"/>
    <property type="match status" value="1"/>
</dbReference>
<dbReference type="CDD" id="cd24133">
    <property type="entry name" value="ASKHA_NBD_TsaD_bac"/>
    <property type="match status" value="1"/>
</dbReference>
<keyword evidence="6 8" id="KW-0012">Acyltransferase</keyword>
<keyword evidence="3 8" id="KW-0819">tRNA processing</keyword>
<dbReference type="InterPro" id="IPR017860">
    <property type="entry name" value="Peptidase_M22_CS"/>
</dbReference>
<dbReference type="SUPFAM" id="SSF53067">
    <property type="entry name" value="Actin-like ATPase domain"/>
    <property type="match status" value="1"/>
</dbReference>
<evidence type="ECO:0000256" key="7">
    <source>
        <dbReference type="ARBA" id="ARBA00048117"/>
    </source>
</evidence>
<evidence type="ECO:0000256" key="6">
    <source>
        <dbReference type="ARBA" id="ARBA00023315"/>
    </source>
</evidence>
<evidence type="ECO:0000256" key="1">
    <source>
        <dbReference type="ARBA" id="ARBA00022490"/>
    </source>
</evidence>
<dbReference type="PANTHER" id="PTHR11735">
    <property type="entry name" value="TRNA N6-ADENOSINE THREONYLCARBAMOYLTRANSFERASE"/>
    <property type="match status" value="1"/>
</dbReference>
<keyword evidence="5 8" id="KW-0408">Iron</keyword>
<comment type="function">
    <text evidence="8">Required for the formation of a threonylcarbamoyl group on adenosine at position 37 (t(6)A37) in tRNAs that read codons beginning with adenine. Is involved in the transfer of the threonylcarbamoyl moiety of threonylcarbamoyl-AMP (TC-AMP) to the N6 group of A37, together with TsaE and TsaB. TsaD likely plays a direct catalytic role in this reaction.</text>
</comment>
<dbReference type="FunFam" id="3.30.420.40:FF:000040">
    <property type="entry name" value="tRNA N6-adenosine threonylcarbamoyltransferase"/>
    <property type="match status" value="1"/>
</dbReference>
<dbReference type="Pfam" id="PF00814">
    <property type="entry name" value="TsaD"/>
    <property type="match status" value="2"/>
</dbReference>
<comment type="cofactor">
    <cofactor evidence="8">
        <name>Fe(2+)</name>
        <dbReference type="ChEBI" id="CHEBI:29033"/>
    </cofactor>
    <text evidence="8">Binds 1 Fe(2+) ion per subunit.</text>
</comment>
<accession>A0A1G2F4S2</accession>
<dbReference type="InterPro" id="IPR043129">
    <property type="entry name" value="ATPase_NBD"/>
</dbReference>
<keyword evidence="1 8" id="KW-0963">Cytoplasm</keyword>
<reference evidence="10 11" key="1">
    <citation type="journal article" date="2016" name="Nat. Commun.">
        <title>Thousands of microbial genomes shed light on interconnected biogeochemical processes in an aquifer system.</title>
        <authorList>
            <person name="Anantharaman K."/>
            <person name="Brown C.T."/>
            <person name="Hug L.A."/>
            <person name="Sharon I."/>
            <person name="Castelle C.J."/>
            <person name="Probst A.J."/>
            <person name="Thomas B.C."/>
            <person name="Singh A."/>
            <person name="Wilkins M.J."/>
            <person name="Karaoz U."/>
            <person name="Brodie E.L."/>
            <person name="Williams K.H."/>
            <person name="Hubbard S.S."/>
            <person name="Banfield J.F."/>
        </authorList>
    </citation>
    <scope>NUCLEOTIDE SEQUENCE [LARGE SCALE GENOMIC DNA]</scope>
</reference>
<dbReference type="PROSITE" id="PS01016">
    <property type="entry name" value="GLYCOPROTEASE"/>
    <property type="match status" value="1"/>
</dbReference>
<dbReference type="GO" id="GO:0005737">
    <property type="term" value="C:cytoplasm"/>
    <property type="evidence" value="ECO:0007669"/>
    <property type="project" value="UniProtKB-SubCell"/>
</dbReference>